<keyword evidence="4" id="KW-1185">Reference proteome</keyword>
<dbReference type="InterPro" id="IPR036612">
    <property type="entry name" value="KH_dom_type_1_sf"/>
</dbReference>
<sequence length="1110" mass="118912">MYVVLDLQQPCLPTSDYSPSLKKAPVFQSALQCSVPPHHAMDSSATEAPLSPSTSQEVALVSMSMDSQGGTMGALQESDCPQTPIAPSKEGSPQADSSIRITPKGTKAQLQPMVQQQAKSKEELESAVSSKPAASTFCLSANAPPYTPQSTAAKETLRAGATAKPDAVIATSASGSSHPSVSPGVSRQRQDSLQLCDSGSAPVNKASSAPTETRALRQADPAAIGSAGAIQAQPDTVSNNRKIVKPNSHSSTVSVPLKFCKFLIGEDVAGFLVGRKGVGIEEFQTRNGPGLKVSVSKRGELFPCLLERTATAVGVGDGVERALLEVSKVALDRAMHKEEERRIDNGKKICKPKGCFKLVVPDSALTHIFTPDSEGRVPVVEVAKKHGVEILSSAEGGHLHNKMHHLGMKETVLQVIGNADLVPRAVVDLSLLYQGDPSLPSSLHLNYSHAHFVAAPPPPPTPPPSPALSSSCSNRMPPYFAHPAGLLHLASGCQQQFVHSNGWSSTPQAAAPLLHALRASGSSQTSMLCMPSTLSSTDNSVVASSQTERLMGSQVQGFQGQDPAPYAMSSSATMDYQGGRHNNEKAAHSASSLTDDGLVAELKQRLGAAVVAAAAANAAAAQSQPCFLSPDSQSAVWSQQQQFHEPQQHLVTGDCQDLQLLNQLCATYPRQALTSREQQQHITPLQNGQSGLLQQLDELQQSRLQQQMPQAPHQHPHQLNSSHAEDLSALRSFAPSSSQLSLQQLQSQLQLQLQMLQLQQNGGVHLRENGLVDSAALRVTSERTDEQKKPVLLPQHLQRLQQYLQQQLQQNPQQTQSLQSGQLYSAPDHGDMLSIQLQAQPQVHATPLQDQHHPLDWPESRRERLQELRQLHDVTLVGPTPGDAGNPKRCGTELPQHQSNEDSLELLSPVPPPYWAQISQQQQAHQSQQQNDWRLPIGSSQCSPSATSPDLSLQLPQQPSASLLADVHPNFNGTLSVHQPPVATSALNQSAAEGCLQPVGLPFAQTEERRCDPLAVRKLLEELLKIMSPTTGREAPIAQCSGSQLTAFTQTAKATPAEGAAADIPKMTTTQEPAVLPAEVCLSRKKTAYPLCSLLEGCKVPRYSLDKECL</sequence>
<evidence type="ECO:0000313" key="4">
    <source>
        <dbReference type="Proteomes" id="UP000030747"/>
    </source>
</evidence>
<dbReference type="GO" id="GO:0003723">
    <property type="term" value="F:RNA binding"/>
    <property type="evidence" value="ECO:0007669"/>
    <property type="project" value="UniProtKB-UniRule"/>
</dbReference>
<evidence type="ECO:0008006" key="5">
    <source>
        <dbReference type="Google" id="ProtNLM"/>
    </source>
</evidence>
<feature type="compositionally biased region" description="Polar residues" evidence="2">
    <location>
        <begin position="43"/>
        <end position="57"/>
    </location>
</feature>
<feature type="compositionally biased region" description="Polar residues" evidence="2">
    <location>
        <begin position="938"/>
        <end position="950"/>
    </location>
</feature>
<organism evidence="3 4">
    <name type="scientific">Eimeria tenella</name>
    <name type="common">Coccidian parasite</name>
    <dbReference type="NCBI Taxonomy" id="5802"/>
    <lineage>
        <taxon>Eukaryota</taxon>
        <taxon>Sar</taxon>
        <taxon>Alveolata</taxon>
        <taxon>Apicomplexa</taxon>
        <taxon>Conoidasida</taxon>
        <taxon>Coccidia</taxon>
        <taxon>Eucoccidiorida</taxon>
        <taxon>Eimeriorina</taxon>
        <taxon>Eimeriidae</taxon>
        <taxon>Eimeria</taxon>
    </lineage>
</organism>
<dbReference type="VEuPathDB" id="ToxoDB:ETH2_1463800"/>
<feature type="compositionally biased region" description="Polar residues" evidence="2">
    <location>
        <begin position="108"/>
        <end position="118"/>
    </location>
</feature>
<evidence type="ECO:0000256" key="2">
    <source>
        <dbReference type="SAM" id="MobiDB-lite"/>
    </source>
</evidence>
<keyword evidence="1" id="KW-0694">RNA-binding</keyword>
<dbReference type="Proteomes" id="UP000030747">
    <property type="component" value="Unassembled WGS sequence"/>
</dbReference>
<feature type="region of interest" description="Disordered" evidence="2">
    <location>
        <begin position="806"/>
        <end position="828"/>
    </location>
</feature>
<dbReference type="OMA" id="LNYSHAH"/>
<dbReference type="RefSeq" id="XP_013230905.1">
    <property type="nucleotide sequence ID" value="XM_013375451.1"/>
</dbReference>
<dbReference type="PROSITE" id="PS50084">
    <property type="entry name" value="KH_TYPE_1"/>
    <property type="match status" value="1"/>
</dbReference>
<feature type="compositionally biased region" description="Low complexity" evidence="2">
    <location>
        <begin position="172"/>
        <end position="186"/>
    </location>
</feature>
<feature type="region of interest" description="Disordered" evidence="2">
    <location>
        <begin position="556"/>
        <end position="584"/>
    </location>
</feature>
<evidence type="ECO:0000313" key="3">
    <source>
        <dbReference type="EMBL" id="CDJ40152.1"/>
    </source>
</evidence>
<gene>
    <name evidence="3" type="ORF">ETH_00012245</name>
</gene>
<name>U6KPU5_EIMTE</name>
<evidence type="ECO:0000256" key="1">
    <source>
        <dbReference type="PROSITE-ProRule" id="PRU00117"/>
    </source>
</evidence>
<feature type="region of interest" description="Disordered" evidence="2">
    <location>
        <begin position="704"/>
        <end position="724"/>
    </location>
</feature>
<feature type="compositionally biased region" description="Low complexity" evidence="2">
    <location>
        <begin position="806"/>
        <end position="823"/>
    </location>
</feature>
<feature type="compositionally biased region" description="Low complexity" evidence="2">
    <location>
        <begin position="916"/>
        <end position="930"/>
    </location>
</feature>
<protein>
    <recommendedName>
        <fullName evidence="5">KH domain-containing protein</fullName>
    </recommendedName>
</protein>
<dbReference type="VEuPathDB" id="ToxoDB:ETH_00012245"/>
<dbReference type="AlphaFoldDB" id="U6KPU5"/>
<accession>U6KPU5</accession>
<proteinExistence type="predicted"/>
<reference evidence="3" key="1">
    <citation type="submission" date="2013-10" db="EMBL/GenBank/DDBJ databases">
        <title>Genomic analysis of the causative agents of coccidiosis in chickens.</title>
        <authorList>
            <person name="Reid A.J."/>
            <person name="Blake D."/>
            <person name="Billington K."/>
            <person name="Browne H."/>
            <person name="Dunn M."/>
            <person name="Hung S."/>
            <person name="Kawahara F."/>
            <person name="Miranda-Saavedra D."/>
            <person name="Mourier T."/>
            <person name="Nagra H."/>
            <person name="Otto T.D."/>
            <person name="Rawlings N."/>
            <person name="Sanchez A."/>
            <person name="Sanders M."/>
            <person name="Subramaniam C."/>
            <person name="Tay Y."/>
            <person name="Dear P."/>
            <person name="Doerig C."/>
            <person name="Gruber A."/>
            <person name="Parkinson J."/>
            <person name="Shirley M."/>
            <person name="Wan K.L."/>
            <person name="Berriman M."/>
            <person name="Tomley F."/>
            <person name="Pain A."/>
        </authorList>
    </citation>
    <scope>NUCLEOTIDE SEQUENCE [LARGE SCALE GENOMIC DNA]</scope>
    <source>
        <strain evidence="3">Houghton</strain>
    </source>
</reference>
<feature type="compositionally biased region" description="Low complexity" evidence="2">
    <location>
        <begin position="704"/>
        <end position="713"/>
    </location>
</feature>
<feature type="region of interest" description="Disordered" evidence="2">
    <location>
        <begin position="875"/>
        <end position="954"/>
    </location>
</feature>
<dbReference type="OrthoDB" id="346616at2759"/>
<dbReference type="SUPFAM" id="SSF54791">
    <property type="entry name" value="Eukaryotic type KH-domain (KH-domain type I)"/>
    <property type="match status" value="1"/>
</dbReference>
<dbReference type="GeneID" id="25251616"/>
<dbReference type="EMBL" id="HG674968">
    <property type="protein sequence ID" value="CDJ40152.1"/>
    <property type="molecule type" value="Genomic_DNA"/>
</dbReference>
<feature type="region of interest" description="Disordered" evidence="2">
    <location>
        <begin position="171"/>
        <end position="215"/>
    </location>
</feature>
<reference evidence="3" key="2">
    <citation type="submission" date="2013-10" db="EMBL/GenBank/DDBJ databases">
        <authorList>
            <person name="Aslett M."/>
        </authorList>
    </citation>
    <scope>NUCLEOTIDE SEQUENCE [LARGE SCALE GENOMIC DNA]</scope>
    <source>
        <strain evidence="3">Houghton</strain>
    </source>
</reference>
<feature type="region of interest" description="Disordered" evidence="2">
    <location>
        <begin position="37"/>
        <end position="127"/>
    </location>
</feature>